<feature type="domain" description="YCII-related" evidence="2">
    <location>
        <begin position="1"/>
        <end position="87"/>
    </location>
</feature>
<sequence length="95" mass="10683">MKFAVHCIDHEGKVADRVAYYEAHKSYLSQGPVATVISGPLLAEDNETMIGSLFVFEAEDLETVRRYNAADPFNKAGIWKTISIHPFLLRVDNRS</sequence>
<dbReference type="Pfam" id="PF03795">
    <property type="entry name" value="YCII"/>
    <property type="match status" value="1"/>
</dbReference>
<reference evidence="3 4" key="1">
    <citation type="submission" date="2019-01" db="EMBL/GenBank/DDBJ databases">
        <title>Sinorhodobacter populi sp. nov. isolated from the symptomatic bark tissue of Populus euramericana canker.</title>
        <authorList>
            <person name="Xu G."/>
        </authorList>
    </citation>
    <scope>NUCLEOTIDE SEQUENCE [LARGE SCALE GENOMIC DNA]</scope>
    <source>
        <strain evidence="3 4">07D10-4-3</strain>
    </source>
</reference>
<dbReference type="InterPro" id="IPR051807">
    <property type="entry name" value="Sec-metab_biosynth-assoc"/>
</dbReference>
<dbReference type="PANTHER" id="PTHR33606:SF3">
    <property type="entry name" value="PROTEIN YCII"/>
    <property type="match status" value="1"/>
</dbReference>
<proteinExistence type="inferred from homology"/>
<gene>
    <name evidence="3" type="ORF">D2T29_03240</name>
</gene>
<organism evidence="3 4">
    <name type="scientific">Paenirhodobacter populi</name>
    <dbReference type="NCBI Taxonomy" id="2306993"/>
    <lineage>
        <taxon>Bacteria</taxon>
        <taxon>Pseudomonadati</taxon>
        <taxon>Pseudomonadota</taxon>
        <taxon>Alphaproteobacteria</taxon>
        <taxon>Rhodobacterales</taxon>
        <taxon>Rhodobacter group</taxon>
        <taxon>Paenirhodobacter</taxon>
    </lineage>
</organism>
<dbReference type="Gene3D" id="3.30.70.1060">
    <property type="entry name" value="Dimeric alpha+beta barrel"/>
    <property type="match status" value="1"/>
</dbReference>
<dbReference type="InterPro" id="IPR005545">
    <property type="entry name" value="YCII"/>
</dbReference>
<comment type="caution">
    <text evidence="3">The sequence shown here is derived from an EMBL/GenBank/DDBJ whole genome shotgun (WGS) entry which is preliminary data.</text>
</comment>
<evidence type="ECO:0000256" key="1">
    <source>
        <dbReference type="ARBA" id="ARBA00007689"/>
    </source>
</evidence>
<dbReference type="Proteomes" id="UP000284451">
    <property type="component" value="Unassembled WGS sequence"/>
</dbReference>
<evidence type="ECO:0000313" key="4">
    <source>
        <dbReference type="Proteomes" id="UP000284451"/>
    </source>
</evidence>
<dbReference type="RefSeq" id="WP_128231313.1">
    <property type="nucleotide sequence ID" value="NZ_SAUY01000002.1"/>
</dbReference>
<dbReference type="SUPFAM" id="SSF54909">
    <property type="entry name" value="Dimeric alpha+beta barrel"/>
    <property type="match status" value="1"/>
</dbReference>
<dbReference type="InterPro" id="IPR011008">
    <property type="entry name" value="Dimeric_a/b-barrel"/>
</dbReference>
<comment type="similarity">
    <text evidence="1">Belongs to the YciI family.</text>
</comment>
<protein>
    <submittedName>
        <fullName evidence="3">YciI family protein</fullName>
    </submittedName>
</protein>
<evidence type="ECO:0000313" key="3">
    <source>
        <dbReference type="EMBL" id="RWR34573.1"/>
    </source>
</evidence>
<dbReference type="AlphaFoldDB" id="A0A443KNX5"/>
<accession>A0A443KNX5</accession>
<dbReference type="EMBL" id="SAUY01000002">
    <property type="protein sequence ID" value="RWR34573.1"/>
    <property type="molecule type" value="Genomic_DNA"/>
</dbReference>
<name>A0A443KNX5_9RHOB</name>
<evidence type="ECO:0000259" key="2">
    <source>
        <dbReference type="Pfam" id="PF03795"/>
    </source>
</evidence>
<dbReference type="PANTHER" id="PTHR33606">
    <property type="entry name" value="PROTEIN YCII"/>
    <property type="match status" value="1"/>
</dbReference>
<reference evidence="3 4" key="2">
    <citation type="submission" date="2019-01" db="EMBL/GenBank/DDBJ databases">
        <authorList>
            <person name="Li Y."/>
        </authorList>
    </citation>
    <scope>NUCLEOTIDE SEQUENCE [LARGE SCALE GENOMIC DNA]</scope>
    <source>
        <strain evidence="3 4">07D10-4-3</strain>
    </source>
</reference>